<dbReference type="SUPFAM" id="SSF55785">
    <property type="entry name" value="PYP-like sensor domain (PAS domain)"/>
    <property type="match status" value="1"/>
</dbReference>
<dbReference type="CDD" id="cd00130">
    <property type="entry name" value="PAS"/>
    <property type="match status" value="1"/>
</dbReference>
<dbReference type="PANTHER" id="PTHR41523:SF8">
    <property type="entry name" value="ETHYLENE RESPONSE SENSOR PROTEIN"/>
    <property type="match status" value="1"/>
</dbReference>
<evidence type="ECO:0000313" key="9">
    <source>
        <dbReference type="EMBL" id="WQD40772.1"/>
    </source>
</evidence>
<keyword evidence="10" id="KW-1185">Reference proteome</keyword>
<keyword evidence="4" id="KW-0808">Transferase</keyword>
<dbReference type="InterPro" id="IPR035965">
    <property type="entry name" value="PAS-like_dom_sf"/>
</dbReference>
<proteinExistence type="predicted"/>
<dbReference type="NCBIfam" id="TIGR00229">
    <property type="entry name" value="sensory_box"/>
    <property type="match status" value="1"/>
</dbReference>
<dbReference type="EMBL" id="CP139960">
    <property type="protein sequence ID" value="WQD40772.1"/>
    <property type="molecule type" value="Genomic_DNA"/>
</dbReference>
<organism evidence="9 10">
    <name type="scientific">Niabella yanshanensis</name>
    <dbReference type="NCBI Taxonomy" id="577386"/>
    <lineage>
        <taxon>Bacteria</taxon>
        <taxon>Pseudomonadati</taxon>
        <taxon>Bacteroidota</taxon>
        <taxon>Chitinophagia</taxon>
        <taxon>Chitinophagales</taxon>
        <taxon>Chitinophagaceae</taxon>
        <taxon>Niabella</taxon>
    </lineage>
</organism>
<evidence type="ECO:0000256" key="5">
    <source>
        <dbReference type="ARBA" id="ARBA00022741"/>
    </source>
</evidence>
<evidence type="ECO:0000313" key="10">
    <source>
        <dbReference type="Proteomes" id="UP001325680"/>
    </source>
</evidence>
<evidence type="ECO:0000256" key="1">
    <source>
        <dbReference type="ARBA" id="ARBA00000085"/>
    </source>
</evidence>
<reference evidence="9 10" key="1">
    <citation type="submission" date="2023-12" db="EMBL/GenBank/DDBJ databases">
        <title>Genome sequencing and assembly of bacterial species from a model synthetic community.</title>
        <authorList>
            <person name="Hogle S.L."/>
        </authorList>
    </citation>
    <scope>NUCLEOTIDE SEQUENCE [LARGE SCALE GENOMIC DNA]</scope>
    <source>
        <strain evidence="9 10">HAMBI_3031</strain>
    </source>
</reference>
<dbReference type="RefSeq" id="WP_211316351.1">
    <property type="nucleotide sequence ID" value="NZ_CP139960.1"/>
</dbReference>
<evidence type="ECO:0000256" key="6">
    <source>
        <dbReference type="ARBA" id="ARBA00022777"/>
    </source>
</evidence>
<name>A0ABZ0WDL0_9BACT</name>
<evidence type="ECO:0000256" key="2">
    <source>
        <dbReference type="ARBA" id="ARBA00012438"/>
    </source>
</evidence>
<dbReference type="Gene3D" id="3.30.450.20">
    <property type="entry name" value="PAS domain"/>
    <property type="match status" value="1"/>
</dbReference>
<keyword evidence="6" id="KW-0418">Kinase</keyword>
<dbReference type="EC" id="2.7.13.3" evidence="2"/>
<evidence type="ECO:0000259" key="8">
    <source>
        <dbReference type="PROSITE" id="PS50112"/>
    </source>
</evidence>
<protein>
    <recommendedName>
        <fullName evidence="2">histidine kinase</fullName>
        <ecNumber evidence="2">2.7.13.3</ecNumber>
    </recommendedName>
</protein>
<dbReference type="PANTHER" id="PTHR41523">
    <property type="entry name" value="TWO-COMPONENT SYSTEM SENSOR PROTEIN"/>
    <property type="match status" value="1"/>
</dbReference>
<evidence type="ECO:0000256" key="3">
    <source>
        <dbReference type="ARBA" id="ARBA00022553"/>
    </source>
</evidence>
<keyword evidence="7" id="KW-0067">ATP-binding</keyword>
<feature type="domain" description="PAS" evidence="8">
    <location>
        <begin position="1"/>
        <end position="55"/>
    </location>
</feature>
<evidence type="ECO:0000256" key="7">
    <source>
        <dbReference type="ARBA" id="ARBA00022840"/>
    </source>
</evidence>
<gene>
    <name evidence="9" type="ORF">U0035_05100</name>
</gene>
<dbReference type="Pfam" id="PF13426">
    <property type="entry name" value="PAS_9"/>
    <property type="match status" value="1"/>
</dbReference>
<dbReference type="Proteomes" id="UP001325680">
    <property type="component" value="Chromosome"/>
</dbReference>
<sequence>MITKTLHGIIASWYGAAERMFGYTSDEAVGRPITMLIPRERLAEESMILDQIHRGLKIEHFETVRSNKDGELIPVSLSISPIRNHLGEISPRRRLRRQYGFLLLFHHCKIFKGK</sequence>
<evidence type="ECO:0000256" key="4">
    <source>
        <dbReference type="ARBA" id="ARBA00022679"/>
    </source>
</evidence>
<dbReference type="PROSITE" id="PS50112">
    <property type="entry name" value="PAS"/>
    <property type="match status" value="1"/>
</dbReference>
<dbReference type="InterPro" id="IPR000014">
    <property type="entry name" value="PAS"/>
</dbReference>
<comment type="catalytic activity">
    <reaction evidence="1">
        <text>ATP + protein L-histidine = ADP + protein N-phospho-L-histidine.</text>
        <dbReference type="EC" id="2.7.13.3"/>
    </reaction>
</comment>
<keyword evidence="3" id="KW-0597">Phosphoprotein</keyword>
<accession>A0ABZ0WDL0</accession>
<keyword evidence="5" id="KW-0547">Nucleotide-binding</keyword>